<comment type="caution">
    <text evidence="1">The sequence shown here is derived from an EMBL/GenBank/DDBJ whole genome shotgun (WGS) entry which is preliminary data.</text>
</comment>
<reference evidence="1" key="1">
    <citation type="submission" date="2020-07" db="EMBL/GenBank/DDBJ databases">
        <title>Multicomponent nature underlies the extraordinary mechanical properties of spider dragline silk.</title>
        <authorList>
            <person name="Kono N."/>
            <person name="Nakamura H."/>
            <person name="Mori M."/>
            <person name="Yoshida Y."/>
            <person name="Ohtoshi R."/>
            <person name="Malay A.D."/>
            <person name="Moran D.A.P."/>
            <person name="Tomita M."/>
            <person name="Numata K."/>
            <person name="Arakawa K."/>
        </authorList>
    </citation>
    <scope>NUCLEOTIDE SEQUENCE</scope>
</reference>
<sequence length="73" mass="8365">MEIRSESRRRFHNLKSLGFELFDNVERLSIIVHKNEMGMNIPSEKPHTDAIPQGSVDCMPYRIAALLAHLISC</sequence>
<protein>
    <submittedName>
        <fullName evidence="1">Uncharacterized protein</fullName>
    </submittedName>
</protein>
<proteinExistence type="predicted"/>
<evidence type="ECO:0000313" key="1">
    <source>
        <dbReference type="EMBL" id="GFR32779.1"/>
    </source>
</evidence>
<dbReference type="AlphaFoldDB" id="A0A8X6J1A8"/>
<accession>A0A8X6J1A8</accession>
<name>A0A8X6J1A8_TRICU</name>
<dbReference type="EMBL" id="BMAO01029592">
    <property type="protein sequence ID" value="GFR32779.1"/>
    <property type="molecule type" value="Genomic_DNA"/>
</dbReference>
<organism evidence="1 2">
    <name type="scientific">Trichonephila clavata</name>
    <name type="common">Joro spider</name>
    <name type="synonym">Nephila clavata</name>
    <dbReference type="NCBI Taxonomy" id="2740835"/>
    <lineage>
        <taxon>Eukaryota</taxon>
        <taxon>Metazoa</taxon>
        <taxon>Ecdysozoa</taxon>
        <taxon>Arthropoda</taxon>
        <taxon>Chelicerata</taxon>
        <taxon>Arachnida</taxon>
        <taxon>Araneae</taxon>
        <taxon>Araneomorphae</taxon>
        <taxon>Entelegynae</taxon>
        <taxon>Araneoidea</taxon>
        <taxon>Nephilidae</taxon>
        <taxon>Trichonephila</taxon>
    </lineage>
</organism>
<evidence type="ECO:0000313" key="2">
    <source>
        <dbReference type="Proteomes" id="UP000887116"/>
    </source>
</evidence>
<gene>
    <name evidence="1" type="ORF">TNCT_370201</name>
</gene>
<dbReference type="Proteomes" id="UP000887116">
    <property type="component" value="Unassembled WGS sequence"/>
</dbReference>
<keyword evidence="2" id="KW-1185">Reference proteome</keyword>